<feature type="compositionally biased region" description="Polar residues" evidence="4">
    <location>
        <begin position="482"/>
        <end position="499"/>
    </location>
</feature>
<dbReference type="Proteomes" id="UP001600064">
    <property type="component" value="Unassembled WGS sequence"/>
</dbReference>
<organism evidence="6 7">
    <name type="scientific">Remersonia thermophila</name>
    <dbReference type="NCBI Taxonomy" id="72144"/>
    <lineage>
        <taxon>Eukaryota</taxon>
        <taxon>Fungi</taxon>
        <taxon>Dikarya</taxon>
        <taxon>Ascomycota</taxon>
        <taxon>Pezizomycotina</taxon>
        <taxon>Sordariomycetes</taxon>
        <taxon>Sordariomycetidae</taxon>
        <taxon>Sordariales</taxon>
        <taxon>Sordariales incertae sedis</taxon>
        <taxon>Remersonia</taxon>
    </lineage>
</organism>
<evidence type="ECO:0000313" key="7">
    <source>
        <dbReference type="Proteomes" id="UP001600064"/>
    </source>
</evidence>
<evidence type="ECO:0000256" key="2">
    <source>
        <dbReference type="ARBA" id="ARBA00022490"/>
    </source>
</evidence>
<gene>
    <name evidence="6" type="ORF">VTJ83DRAFT_5758</name>
</gene>
<dbReference type="InterPro" id="IPR036534">
    <property type="entry name" value="GAR_dom_sf"/>
</dbReference>
<comment type="caution">
    <text evidence="6">The sequence shown here is derived from an EMBL/GenBank/DDBJ whole genome shotgun (WGS) entry which is preliminary data.</text>
</comment>
<feature type="region of interest" description="Disordered" evidence="4">
    <location>
        <begin position="691"/>
        <end position="782"/>
    </location>
</feature>
<sequence>MNDHALTPRLPSHYVPTRGRHLRSASTSPLPPPQHITDDLLSRLTNPRAVVEALRNPSGTLKACMEAASPTEQAFALRVAMASNSIYEWLQELSAWPWPAGGGSGGFETPAVRRKLFNSGDAAPSADAGYTGSLPTAEVEKYQRRIDDISRGLDELKMDEIKSQVLNNHILPLSRPGTPVLPVSSARSIASPLGGIATLDDLAALVTAVTVQALPNLSKLTRLMTAWSFRLIVLRKIPVFMASLSAAEVALRSGWNAAAAASGTPSAALTPADFDVMRCVIGSKVAKAGRDLDAMLDALEGQPDTLPEDWIDRVDALESGYGEWTVACEKKIKEAELAKAAQKLASAAPATAARETPRDAPPPVIRVHPTAEDQNTAKAENEDANADGPCRNGLQPPAAIRPQPNDTIPEDREWKAPTSDSEGSEASGPAARRRRHSNASESSTVVHDVPSLTNSFSSDMLDRGTPDRRPQTAPACDDTKDFGSSFQSGTRSLSVSFSEMPTVREVPSLPSLPGTPRTRSFVDDDDDDLPTEPNTPIEEVAMLHGVADDHLQQQISEILSSVPAKIRLTANPAAVNLNPPDFKMPKRKSSRQDLIPRSQSNASMRSAYSRSATPSFTLAPAQTRTRPKSKHTNQEIRLYHLSRTGEAPIKLFIRCVGERGERVMVRVGGGWADLGEYLKEYALHHRRAAATAPAVEDKAGVKDAPAASTPPSRPSSAMDIHSPISPLRLRKVRRPVGEASPGGPAATPGNPPPAARPKTPLATSSRLDATPPSDDSSGSSYVLRSRSSSNFWIEDGAAGNADGAGLADVTPPPPLGMAGPRAKQIRMSEESRAWVQSVTEKVRIASGERRVSSSTGMGVGPPLSALNPGLVAGGPAGPVVPAAQGATAGGNGAAAITGGGLEASLMDRAPVATSGVMFGEMGKVGSTKRVFLRKAL</sequence>
<dbReference type="RefSeq" id="XP_070865133.1">
    <property type="nucleotide sequence ID" value="XM_071012393.1"/>
</dbReference>
<dbReference type="SUPFAM" id="SSF143575">
    <property type="entry name" value="GAS2 domain-like"/>
    <property type="match status" value="1"/>
</dbReference>
<feature type="compositionally biased region" description="Low complexity" evidence="4">
    <location>
        <begin position="773"/>
        <end position="782"/>
    </location>
</feature>
<feature type="domain" description="GAR" evidence="5">
    <location>
        <begin position="611"/>
        <end position="685"/>
    </location>
</feature>
<feature type="compositionally biased region" description="Polar residues" evidence="4">
    <location>
        <begin position="439"/>
        <end position="458"/>
    </location>
</feature>
<evidence type="ECO:0000256" key="1">
    <source>
        <dbReference type="ARBA" id="ARBA00004245"/>
    </source>
</evidence>
<dbReference type="Gene3D" id="3.30.920.20">
    <property type="entry name" value="Gas2-like domain"/>
    <property type="match status" value="1"/>
</dbReference>
<evidence type="ECO:0000256" key="4">
    <source>
        <dbReference type="SAM" id="MobiDB-lite"/>
    </source>
</evidence>
<evidence type="ECO:0000313" key="6">
    <source>
        <dbReference type="EMBL" id="KAL2266406.1"/>
    </source>
</evidence>
<proteinExistence type="predicted"/>
<evidence type="ECO:0000256" key="3">
    <source>
        <dbReference type="ARBA" id="ARBA00023212"/>
    </source>
</evidence>
<name>A0ABR4D9E0_9PEZI</name>
<dbReference type="GeneID" id="98127037"/>
<comment type="subcellular location">
    <subcellularLocation>
        <location evidence="1">Cytoplasm</location>
        <location evidence="1">Cytoskeleton</location>
    </subcellularLocation>
</comment>
<feature type="compositionally biased region" description="Low complexity" evidence="4">
    <location>
        <begin position="739"/>
        <end position="748"/>
    </location>
</feature>
<keyword evidence="3" id="KW-0206">Cytoskeleton</keyword>
<feature type="compositionally biased region" description="Low complexity" evidence="4">
    <location>
        <begin position="704"/>
        <end position="717"/>
    </location>
</feature>
<dbReference type="Pfam" id="PF02187">
    <property type="entry name" value="GAS2"/>
    <property type="match status" value="1"/>
</dbReference>
<feature type="region of interest" description="Disordered" evidence="4">
    <location>
        <begin position="800"/>
        <end position="820"/>
    </location>
</feature>
<feature type="compositionally biased region" description="Polar residues" evidence="4">
    <location>
        <begin position="597"/>
        <end position="624"/>
    </location>
</feature>
<keyword evidence="2" id="KW-0963">Cytoplasm</keyword>
<dbReference type="InterPro" id="IPR003108">
    <property type="entry name" value="GAR_dom"/>
</dbReference>
<feature type="region of interest" description="Disordered" evidence="4">
    <location>
        <begin position="574"/>
        <end position="633"/>
    </location>
</feature>
<feature type="compositionally biased region" description="Basic and acidic residues" evidence="4">
    <location>
        <begin position="460"/>
        <end position="470"/>
    </location>
</feature>
<feature type="region of interest" description="Disordered" evidence="4">
    <location>
        <begin position="1"/>
        <end position="34"/>
    </location>
</feature>
<evidence type="ECO:0000259" key="5">
    <source>
        <dbReference type="PROSITE" id="PS51460"/>
    </source>
</evidence>
<accession>A0ABR4D9E0</accession>
<protein>
    <recommendedName>
        <fullName evidence="5">GAR domain-containing protein</fullName>
    </recommendedName>
</protein>
<dbReference type="EMBL" id="JAZGUE010000005">
    <property type="protein sequence ID" value="KAL2266406.1"/>
    <property type="molecule type" value="Genomic_DNA"/>
</dbReference>
<reference evidence="6 7" key="1">
    <citation type="journal article" date="2024" name="Commun. Biol.">
        <title>Comparative genomic analysis of thermophilic fungi reveals convergent evolutionary adaptations and gene losses.</title>
        <authorList>
            <person name="Steindorff A.S."/>
            <person name="Aguilar-Pontes M.V."/>
            <person name="Robinson A.J."/>
            <person name="Andreopoulos B."/>
            <person name="LaButti K."/>
            <person name="Kuo A."/>
            <person name="Mondo S."/>
            <person name="Riley R."/>
            <person name="Otillar R."/>
            <person name="Haridas S."/>
            <person name="Lipzen A."/>
            <person name="Grimwood J."/>
            <person name="Schmutz J."/>
            <person name="Clum A."/>
            <person name="Reid I.D."/>
            <person name="Moisan M.C."/>
            <person name="Butler G."/>
            <person name="Nguyen T.T.M."/>
            <person name="Dewar K."/>
            <person name="Conant G."/>
            <person name="Drula E."/>
            <person name="Henrissat B."/>
            <person name="Hansel C."/>
            <person name="Singer S."/>
            <person name="Hutchinson M.I."/>
            <person name="de Vries R.P."/>
            <person name="Natvig D.O."/>
            <person name="Powell A.J."/>
            <person name="Tsang A."/>
            <person name="Grigoriev I.V."/>
        </authorList>
    </citation>
    <scope>NUCLEOTIDE SEQUENCE [LARGE SCALE GENOMIC DNA]</scope>
    <source>
        <strain evidence="6 7">ATCC 22073</strain>
    </source>
</reference>
<keyword evidence="7" id="KW-1185">Reference proteome</keyword>
<feature type="region of interest" description="Disordered" evidence="4">
    <location>
        <begin position="346"/>
        <end position="535"/>
    </location>
</feature>
<dbReference type="PROSITE" id="PS51460">
    <property type="entry name" value="GAR"/>
    <property type="match status" value="1"/>
</dbReference>